<evidence type="ECO:0000256" key="1">
    <source>
        <dbReference type="SAM" id="MobiDB-lite"/>
    </source>
</evidence>
<name>A0A368G5R3_ANCCA</name>
<protein>
    <submittedName>
        <fullName evidence="2">Uncharacterized protein</fullName>
    </submittedName>
</protein>
<evidence type="ECO:0000313" key="2">
    <source>
        <dbReference type="EMBL" id="RCN39763.1"/>
    </source>
</evidence>
<organism evidence="2 3">
    <name type="scientific">Ancylostoma caninum</name>
    <name type="common">Dog hookworm</name>
    <dbReference type="NCBI Taxonomy" id="29170"/>
    <lineage>
        <taxon>Eukaryota</taxon>
        <taxon>Metazoa</taxon>
        <taxon>Ecdysozoa</taxon>
        <taxon>Nematoda</taxon>
        <taxon>Chromadorea</taxon>
        <taxon>Rhabditida</taxon>
        <taxon>Rhabditina</taxon>
        <taxon>Rhabditomorpha</taxon>
        <taxon>Strongyloidea</taxon>
        <taxon>Ancylostomatidae</taxon>
        <taxon>Ancylostomatinae</taxon>
        <taxon>Ancylostoma</taxon>
    </lineage>
</organism>
<comment type="caution">
    <text evidence="2">The sequence shown here is derived from an EMBL/GenBank/DDBJ whole genome shotgun (WGS) entry which is preliminary data.</text>
</comment>
<keyword evidence="3" id="KW-1185">Reference proteome</keyword>
<dbReference type="AlphaFoldDB" id="A0A368G5R3"/>
<feature type="region of interest" description="Disordered" evidence="1">
    <location>
        <begin position="40"/>
        <end position="82"/>
    </location>
</feature>
<dbReference type="Proteomes" id="UP000252519">
    <property type="component" value="Unassembled WGS sequence"/>
</dbReference>
<dbReference type="EMBL" id="JOJR01000321">
    <property type="protein sequence ID" value="RCN39763.1"/>
    <property type="molecule type" value="Genomic_DNA"/>
</dbReference>
<sequence length="325" mass="37350">MSFEYLYNLQVQEFVQQLYATNLLVSQNPAQLYRSHVQLPLPQQPGSSQETAPAPVPPPAPAALEPVEEEANEEPIFRGEKNSSKNGVYPVLVYDIPGSERCYVFQHHKKTARGDSLIYRCSGCRHQNQKFTSVLVTDDIFHKDPCRLNHNCIPLDRYKDKAERVIYESCQEIKQDKKAHRTPTQRHYSAAAKKILNMPWRKEERQKVLEKFSRNSYEDRRRSFARASSVHRRKVEMENVPEDLRKLPWGEDFLQVQTRDMHIYFSTDMACENGLSALIGDGVHKLNPVNTPNRMDKGQLYVIHGVVSGGIEVGLFEPNIVSQSL</sequence>
<dbReference type="OrthoDB" id="5871898at2759"/>
<proteinExistence type="predicted"/>
<reference evidence="2 3" key="1">
    <citation type="submission" date="2014-10" db="EMBL/GenBank/DDBJ databases">
        <title>Draft genome of the hookworm Ancylostoma caninum.</title>
        <authorList>
            <person name="Mitreva M."/>
        </authorList>
    </citation>
    <scope>NUCLEOTIDE SEQUENCE [LARGE SCALE GENOMIC DNA]</scope>
    <source>
        <strain evidence="2 3">Baltimore</strain>
    </source>
</reference>
<evidence type="ECO:0000313" key="3">
    <source>
        <dbReference type="Proteomes" id="UP000252519"/>
    </source>
</evidence>
<accession>A0A368G5R3</accession>
<gene>
    <name evidence="2" type="ORF">ANCCAN_14285</name>
</gene>